<dbReference type="HOGENOM" id="CLU_006298_0_0_0"/>
<dbReference type="PANTHER" id="PTHR30069">
    <property type="entry name" value="TONB-DEPENDENT OUTER MEMBRANE RECEPTOR"/>
    <property type="match status" value="1"/>
</dbReference>
<organism evidence="8 9">
    <name type="scientific">Granulicella mallensis (strain ATCC BAA-1857 / DSM 23137 / MP5ACTX8)</name>
    <dbReference type="NCBI Taxonomy" id="682795"/>
    <lineage>
        <taxon>Bacteria</taxon>
        <taxon>Pseudomonadati</taxon>
        <taxon>Acidobacteriota</taxon>
        <taxon>Terriglobia</taxon>
        <taxon>Terriglobales</taxon>
        <taxon>Acidobacteriaceae</taxon>
        <taxon>Granulicella</taxon>
    </lineage>
</organism>
<dbReference type="InterPro" id="IPR036942">
    <property type="entry name" value="Beta-barrel_TonB_sf"/>
</dbReference>
<keyword evidence="9" id="KW-1185">Reference proteome</keyword>
<accession>G8NXV8</accession>
<dbReference type="PANTHER" id="PTHR30069:SF46">
    <property type="entry name" value="OAR PROTEIN"/>
    <property type="match status" value="1"/>
</dbReference>
<dbReference type="OrthoDB" id="97893at2"/>
<keyword evidence="5" id="KW-0472">Membrane</keyword>
<name>G8NXV8_GRAMM</name>
<keyword evidence="4" id="KW-0812">Transmembrane</keyword>
<keyword evidence="2" id="KW-0813">Transport</keyword>
<dbReference type="Gene3D" id="2.40.170.20">
    <property type="entry name" value="TonB-dependent receptor, beta-barrel domain"/>
    <property type="match status" value="1"/>
</dbReference>
<dbReference type="Proteomes" id="UP000007113">
    <property type="component" value="Chromosome"/>
</dbReference>
<feature type="domain" description="TonB-dependent transporter Oar-like beta-barrel" evidence="7">
    <location>
        <begin position="247"/>
        <end position="1001"/>
    </location>
</feature>
<dbReference type="eggNOG" id="COG4771">
    <property type="taxonomic scope" value="Bacteria"/>
</dbReference>
<dbReference type="Pfam" id="PF13620">
    <property type="entry name" value="CarboxypepD_reg"/>
    <property type="match status" value="1"/>
</dbReference>
<evidence type="ECO:0000259" key="7">
    <source>
        <dbReference type="Pfam" id="PF25183"/>
    </source>
</evidence>
<dbReference type="RefSeq" id="WP_014263337.1">
    <property type="nucleotide sequence ID" value="NC_016631.1"/>
</dbReference>
<gene>
    <name evidence="8" type="ordered locus">AciX8_0095</name>
</gene>
<evidence type="ECO:0000313" key="9">
    <source>
        <dbReference type="Proteomes" id="UP000007113"/>
    </source>
</evidence>
<dbReference type="GO" id="GO:0015344">
    <property type="term" value="F:siderophore uptake transmembrane transporter activity"/>
    <property type="evidence" value="ECO:0007669"/>
    <property type="project" value="TreeGrafter"/>
</dbReference>
<dbReference type="AlphaFoldDB" id="G8NXV8"/>
<evidence type="ECO:0000256" key="4">
    <source>
        <dbReference type="ARBA" id="ARBA00022692"/>
    </source>
</evidence>
<dbReference type="InterPro" id="IPR057601">
    <property type="entry name" value="Oar-like_b-barrel"/>
</dbReference>
<dbReference type="Pfam" id="PF25183">
    <property type="entry name" value="OMP_b-brl_4"/>
    <property type="match status" value="1"/>
</dbReference>
<dbReference type="SUPFAM" id="SSF49464">
    <property type="entry name" value="Carboxypeptidase regulatory domain-like"/>
    <property type="match status" value="1"/>
</dbReference>
<comment type="subcellular location">
    <subcellularLocation>
        <location evidence="1">Cell outer membrane</location>
        <topology evidence="1">Multi-pass membrane protein</topology>
    </subcellularLocation>
</comment>
<evidence type="ECO:0000256" key="2">
    <source>
        <dbReference type="ARBA" id="ARBA00022448"/>
    </source>
</evidence>
<evidence type="ECO:0000313" key="8">
    <source>
        <dbReference type="EMBL" id="AEU34453.1"/>
    </source>
</evidence>
<dbReference type="InterPro" id="IPR008969">
    <property type="entry name" value="CarboxyPept-like_regulatory"/>
</dbReference>
<keyword evidence="6" id="KW-0998">Cell outer membrane</keyword>
<dbReference type="EMBL" id="CP003130">
    <property type="protein sequence ID" value="AEU34453.1"/>
    <property type="molecule type" value="Genomic_DNA"/>
</dbReference>
<dbReference type="GO" id="GO:0044718">
    <property type="term" value="P:siderophore transmembrane transport"/>
    <property type="evidence" value="ECO:0007669"/>
    <property type="project" value="TreeGrafter"/>
</dbReference>
<dbReference type="SUPFAM" id="SSF56935">
    <property type="entry name" value="Porins"/>
    <property type="match status" value="1"/>
</dbReference>
<dbReference type="KEGG" id="gma:AciX8_0095"/>
<sequence>MRHSKRFLRVFLVPATSLVLTLLIAPFLSAQIDRAGLNGTVKDADGRSIAGAKITALQIATGQQRDTVSSATGTYDIPELPLGLYRVTYDASGFHEKIIDGIQQTVGHTRTLNVVMSVEGMTQQVEVSDVGTQLDETSAALGARIAPEQVKNLPLNGRNWSTLTALVPGAVDTGGSNQRSIRFAGRGLDDNNFTYDGIDATNVVNQAQQPFVRLAIPTEAIQEFRIDTMLFTAENGSTPGGQIAVASKTGTNNLHGSLFEFLRNDIFDARQPIDTLNPNKPAFRLNQYGGSLGGPVLRDKTFFYFAYEGLRQTLGQTLPGLVPSDSFRAAVAQQSPALIPILNAFPRGQFPSGTSANVSESIGSGRQLDHEDSVVLRLDHHFSTADSVYLRFNFDASYSDVPLIEGQTYLNDRQLVTSRPVNGELESLHLFSPRLVNELKFGFNRGNVYTTDQSVLQTPYAISISGFTTLSGNEYKPGVGNTYSYIDNLTWIKGAHTLKFGVEVRRIQLNQGNTANGTITFSSAANFLNNLVSSATYAAELPVNGLRKTETYSYVEDEWKIRDNLTLNAGVRYTFYNIFHEVLGRANPFDFATCGPQGYCGVGASFGQPNTLDIDPRLSITWAPNAGGGKTVLRSGFGLYHGDGQLDDQNFPISNEIAQYSLNSIANLSYPITPFLSDTPGIIAPREADRDRKDMYVAQWGLSVQQALPHELVGTLSYVGSKGTYLLNTSYINLKDPVTGLRPYPAFGQVQSRGNENNSSYQGFVASLQRTFTNGLLLSANYTYSHEIDQGSAGGGDSDFPQNPACPSCERSSGDFDVRHVFNSNAVYELPFGPGKTFLSNSGIASEVFGRWSVTAIATARTGLPVNVTEDRSSSSVATGYTTSQRPNRVPGVSLTPPGGHKINQWINPAAFSLVTGSGYGDSPRNVARGPDLWQADFGLAKRIPLTEKMQLQFRTEFFNIFNRAQYGLPLADLSSPTTFGQIVGAVNTGPVGTGTPRQIQFMLRLEF</sequence>
<reference evidence="8 9" key="1">
    <citation type="submission" date="2011-11" db="EMBL/GenBank/DDBJ databases">
        <title>Complete sequence of Granulicella mallensis MP5ACTX8.</title>
        <authorList>
            <consortium name="US DOE Joint Genome Institute"/>
            <person name="Lucas S."/>
            <person name="Copeland A."/>
            <person name="Lapidus A."/>
            <person name="Cheng J.-F."/>
            <person name="Goodwin L."/>
            <person name="Pitluck S."/>
            <person name="Peters L."/>
            <person name="Lu M."/>
            <person name="Detter J.C."/>
            <person name="Han C."/>
            <person name="Tapia R."/>
            <person name="Land M."/>
            <person name="Hauser L."/>
            <person name="Kyrpides N."/>
            <person name="Ivanova N."/>
            <person name="Mikhailova N."/>
            <person name="Pagani I."/>
            <person name="Rawat S."/>
            <person name="Mannisto M."/>
            <person name="Haggblom M."/>
            <person name="Woyke T."/>
        </authorList>
    </citation>
    <scope>NUCLEOTIDE SEQUENCE [LARGE SCALE GENOMIC DNA]</scope>
    <source>
        <strain evidence="9">ATCC BAA-1857 / DSM 23137 / MP5ACTX8</strain>
    </source>
</reference>
<proteinExistence type="predicted"/>
<evidence type="ECO:0000256" key="3">
    <source>
        <dbReference type="ARBA" id="ARBA00022452"/>
    </source>
</evidence>
<dbReference type="Gene3D" id="2.60.40.1120">
    <property type="entry name" value="Carboxypeptidase-like, regulatory domain"/>
    <property type="match status" value="1"/>
</dbReference>
<evidence type="ECO:0000256" key="5">
    <source>
        <dbReference type="ARBA" id="ARBA00023136"/>
    </source>
</evidence>
<keyword evidence="3" id="KW-1134">Transmembrane beta strand</keyword>
<protein>
    <recommendedName>
        <fullName evidence="7">TonB-dependent transporter Oar-like beta-barrel domain-containing protein</fullName>
    </recommendedName>
</protein>
<dbReference type="InterPro" id="IPR039426">
    <property type="entry name" value="TonB-dep_rcpt-like"/>
</dbReference>
<dbReference type="GO" id="GO:0009279">
    <property type="term" value="C:cell outer membrane"/>
    <property type="evidence" value="ECO:0007669"/>
    <property type="project" value="UniProtKB-SubCell"/>
</dbReference>
<dbReference type="STRING" id="682795.AciX8_0095"/>
<evidence type="ECO:0000256" key="6">
    <source>
        <dbReference type="ARBA" id="ARBA00023237"/>
    </source>
</evidence>
<evidence type="ECO:0000256" key="1">
    <source>
        <dbReference type="ARBA" id="ARBA00004571"/>
    </source>
</evidence>